<dbReference type="EMBL" id="QYBB01000016">
    <property type="protein sequence ID" value="RYC31227.1"/>
    <property type="molecule type" value="Genomic_DNA"/>
</dbReference>
<dbReference type="AlphaFoldDB" id="A0A4Q2U849"/>
<keyword evidence="3" id="KW-1185">Reference proteome</keyword>
<protein>
    <recommendedName>
        <fullName evidence="1">Transposase DDE domain-containing protein</fullName>
    </recommendedName>
</protein>
<gene>
    <name evidence="2" type="ORF">D3273_15160</name>
</gene>
<evidence type="ECO:0000313" key="3">
    <source>
        <dbReference type="Proteomes" id="UP000290759"/>
    </source>
</evidence>
<name>A0A4Q2U849_9HYPH</name>
<dbReference type="Pfam" id="PF13586">
    <property type="entry name" value="DDE_Tnp_1_2"/>
    <property type="match status" value="1"/>
</dbReference>
<accession>A0A4Q2U849</accession>
<dbReference type="InterPro" id="IPR025668">
    <property type="entry name" value="Tnp_DDE_dom"/>
</dbReference>
<reference evidence="2 3" key="1">
    <citation type="submission" date="2018-12" db="EMBL/GenBank/DDBJ databases">
        <authorList>
            <person name="Grouzdev D.S."/>
            <person name="Krutkina M.S."/>
        </authorList>
    </citation>
    <scope>NUCLEOTIDE SEQUENCE [LARGE SCALE GENOMIC DNA]</scope>
    <source>
        <strain evidence="2 3">RmlP026</strain>
    </source>
</reference>
<evidence type="ECO:0000313" key="2">
    <source>
        <dbReference type="EMBL" id="RYC31227.1"/>
    </source>
</evidence>
<reference evidence="2 3" key="2">
    <citation type="submission" date="2019-02" db="EMBL/GenBank/DDBJ databases">
        <title>'Lichenibacterium ramalinii' gen. nov. sp. nov., 'Lichenibacterium minor' gen. nov. sp. nov.</title>
        <authorList>
            <person name="Pankratov T."/>
        </authorList>
    </citation>
    <scope>NUCLEOTIDE SEQUENCE [LARGE SCALE GENOMIC DNA]</scope>
    <source>
        <strain evidence="2 3">RmlP026</strain>
    </source>
</reference>
<feature type="domain" description="Transposase DDE" evidence="1">
    <location>
        <begin position="11"/>
        <end position="56"/>
    </location>
</feature>
<organism evidence="2 3">
    <name type="scientific">Lichenibacterium minor</name>
    <dbReference type="NCBI Taxonomy" id="2316528"/>
    <lineage>
        <taxon>Bacteria</taxon>
        <taxon>Pseudomonadati</taxon>
        <taxon>Pseudomonadota</taxon>
        <taxon>Alphaproteobacteria</taxon>
        <taxon>Hyphomicrobiales</taxon>
        <taxon>Lichenihabitantaceae</taxon>
        <taxon>Lichenibacterium</taxon>
    </lineage>
</organism>
<dbReference type="OrthoDB" id="9798237at2"/>
<comment type="caution">
    <text evidence="2">The sequence shown here is derived from an EMBL/GenBank/DDBJ whole genome shotgun (WGS) entry which is preliminary data.</text>
</comment>
<dbReference type="Proteomes" id="UP000290759">
    <property type="component" value="Unassembled WGS sequence"/>
</dbReference>
<proteinExistence type="predicted"/>
<evidence type="ECO:0000259" key="1">
    <source>
        <dbReference type="Pfam" id="PF13586"/>
    </source>
</evidence>
<sequence>MRLEVVRRSPNAVALEVIELRWRIERTFSWLCRSQRLAKNFEHLTSTLLAFIALAAI</sequence>